<dbReference type="InterPro" id="IPR034629">
    <property type="entry name" value="PTCD2"/>
</dbReference>
<dbReference type="GO" id="GO:0006397">
    <property type="term" value="P:mRNA processing"/>
    <property type="evidence" value="ECO:0007669"/>
    <property type="project" value="UniProtKB-KW"/>
</dbReference>
<dbReference type="PANTHER" id="PTHR14700">
    <property type="entry name" value="PENTATRICOPEPTIDE REPEAT-CONTAINING PROTEIN 2, MITOCHONDRIAL"/>
    <property type="match status" value="1"/>
</dbReference>
<feature type="repeat" description="PPR" evidence="6">
    <location>
        <begin position="157"/>
        <end position="191"/>
    </location>
</feature>
<reference evidence="8" key="1">
    <citation type="submission" date="2025-08" db="UniProtKB">
        <authorList>
            <consortium name="RefSeq"/>
        </authorList>
    </citation>
    <scope>IDENTIFICATION</scope>
</reference>
<dbReference type="PANTHER" id="PTHR14700:SF0">
    <property type="entry name" value="PENTATRICOPEPTIDE REPEAT-CONTAINING PROTEIN 2, MITOCHONDRIAL"/>
    <property type="match status" value="1"/>
</dbReference>
<proteinExistence type="inferred from homology"/>
<gene>
    <name evidence="8" type="primary">LOC115463094</name>
</gene>
<evidence type="ECO:0000256" key="6">
    <source>
        <dbReference type="PROSITE-ProRule" id="PRU00708"/>
    </source>
</evidence>
<evidence type="ECO:0000313" key="7">
    <source>
        <dbReference type="Proteomes" id="UP000515156"/>
    </source>
</evidence>
<dbReference type="Proteomes" id="UP000515156">
    <property type="component" value="Chromosome 2"/>
</dbReference>
<evidence type="ECO:0000313" key="8">
    <source>
        <dbReference type="RefSeq" id="XP_030049162.1"/>
    </source>
</evidence>
<dbReference type="Gene3D" id="1.25.40.10">
    <property type="entry name" value="Tetratricopeptide repeat domain"/>
    <property type="match status" value="1"/>
</dbReference>
<dbReference type="Pfam" id="PF10037">
    <property type="entry name" value="MRP-S27"/>
    <property type="match status" value="1"/>
</dbReference>
<evidence type="ECO:0000256" key="5">
    <source>
        <dbReference type="ARBA" id="ARBA00023128"/>
    </source>
</evidence>
<dbReference type="InterPro" id="IPR034913">
    <property type="entry name" value="mS27/PTCD2"/>
</dbReference>
<organism evidence="7 8">
    <name type="scientific">Microcaecilia unicolor</name>
    <dbReference type="NCBI Taxonomy" id="1415580"/>
    <lineage>
        <taxon>Eukaryota</taxon>
        <taxon>Metazoa</taxon>
        <taxon>Chordata</taxon>
        <taxon>Craniata</taxon>
        <taxon>Vertebrata</taxon>
        <taxon>Euteleostomi</taxon>
        <taxon>Amphibia</taxon>
        <taxon>Gymnophiona</taxon>
        <taxon>Siphonopidae</taxon>
        <taxon>Microcaecilia</taxon>
    </lineage>
</organism>
<dbReference type="GeneID" id="115463094"/>
<dbReference type="GO" id="GO:0005739">
    <property type="term" value="C:mitochondrion"/>
    <property type="evidence" value="ECO:0007669"/>
    <property type="project" value="UniProtKB-SubCell"/>
</dbReference>
<keyword evidence="7" id="KW-1185">Reference proteome</keyword>
<keyword evidence="5" id="KW-0496">Mitochondrion</keyword>
<sequence>MTAQAWRTVLPRMFGYGLSGSRLLPTESCWSCACGAKRYLLTDDVLKLQEFQQKKVAVISQIYGEKDLYFRNLEEKLKKNVLILRDELKTLLHLCQTPAEVELAKNVIYRYHAENKNVAFGEFKFGPLFIRLCYELNLENMALDLIKDKELKGFFSDCTSFNILMDMAFSKGHYERALEVLIEMKNQRIKFSKDTYMLAFATCYKLNSTESRKICSLLLEESELKGDYIPRQAYCFAIAFALKQNDISNARTIYSKMTSTETRVCSNLDILIHALSGTLQNVLYILEAAIETVTPKFVKRLQFSEQVLATVREKMSNDPVLHYQFNDIYTRLQLSGQVTPLTLDDMLCQTPGARKHHILLLNQRKISRRTFQPLHSALLAE</sequence>
<dbReference type="InterPro" id="IPR011990">
    <property type="entry name" value="TPR-like_helical_dom_sf"/>
</dbReference>
<evidence type="ECO:0000256" key="1">
    <source>
        <dbReference type="ARBA" id="ARBA00004173"/>
    </source>
</evidence>
<name>A0A6P7X0U7_9AMPH</name>
<comment type="similarity">
    <text evidence="2">Belongs to the PTCD2 family.</text>
</comment>
<dbReference type="GO" id="GO:0050684">
    <property type="term" value="P:regulation of mRNA processing"/>
    <property type="evidence" value="ECO:0007669"/>
    <property type="project" value="InterPro"/>
</dbReference>
<keyword evidence="4" id="KW-0507">mRNA processing</keyword>
<evidence type="ECO:0000256" key="4">
    <source>
        <dbReference type="ARBA" id="ARBA00022664"/>
    </source>
</evidence>
<dbReference type="AlphaFoldDB" id="A0A6P7X0U7"/>
<evidence type="ECO:0000256" key="2">
    <source>
        <dbReference type="ARBA" id="ARBA00008677"/>
    </source>
</evidence>
<comment type="subcellular location">
    <subcellularLocation>
        <location evidence="1">Mitochondrion</location>
    </subcellularLocation>
</comment>
<dbReference type="OrthoDB" id="6073372at2759"/>
<protein>
    <recommendedName>
        <fullName evidence="3">Pentatricopeptide repeat-containing protein 2, mitochondrial</fullName>
    </recommendedName>
</protein>
<dbReference type="NCBIfam" id="TIGR00756">
    <property type="entry name" value="PPR"/>
    <property type="match status" value="1"/>
</dbReference>
<dbReference type="RefSeq" id="XP_030049162.1">
    <property type="nucleotide sequence ID" value="XM_030193302.1"/>
</dbReference>
<dbReference type="GO" id="GO:0007005">
    <property type="term" value="P:mitochondrion organization"/>
    <property type="evidence" value="ECO:0007669"/>
    <property type="project" value="TreeGrafter"/>
</dbReference>
<dbReference type="InterPro" id="IPR002885">
    <property type="entry name" value="PPR_rpt"/>
</dbReference>
<dbReference type="PROSITE" id="PS51375">
    <property type="entry name" value="PPR"/>
    <property type="match status" value="1"/>
</dbReference>
<dbReference type="GO" id="GO:0003723">
    <property type="term" value="F:RNA binding"/>
    <property type="evidence" value="ECO:0007669"/>
    <property type="project" value="TreeGrafter"/>
</dbReference>
<dbReference type="InParanoid" id="A0A6P7X0U7"/>
<dbReference type="FunCoup" id="A0A6P7X0U7">
    <property type="interactions" value="1838"/>
</dbReference>
<dbReference type="KEGG" id="muo:115463094"/>
<accession>A0A6P7X0U7</accession>
<evidence type="ECO:0000256" key="3">
    <source>
        <dbReference type="ARBA" id="ARBA00014675"/>
    </source>
</evidence>